<proteinExistence type="predicted"/>
<evidence type="ECO:0000313" key="2">
    <source>
        <dbReference type="EMBL" id="KAG9452210.1"/>
    </source>
</evidence>
<keyword evidence="3" id="KW-1185">Reference proteome</keyword>
<feature type="region of interest" description="Disordered" evidence="1">
    <location>
        <begin position="251"/>
        <end position="272"/>
    </location>
</feature>
<dbReference type="Proteomes" id="UP000825729">
    <property type="component" value="Unassembled WGS sequence"/>
</dbReference>
<evidence type="ECO:0000313" key="3">
    <source>
        <dbReference type="Proteomes" id="UP000825729"/>
    </source>
</evidence>
<organism evidence="2 3">
    <name type="scientific">Aristolochia fimbriata</name>
    <name type="common">White veined hardy Dutchman's pipe vine</name>
    <dbReference type="NCBI Taxonomy" id="158543"/>
    <lineage>
        <taxon>Eukaryota</taxon>
        <taxon>Viridiplantae</taxon>
        <taxon>Streptophyta</taxon>
        <taxon>Embryophyta</taxon>
        <taxon>Tracheophyta</taxon>
        <taxon>Spermatophyta</taxon>
        <taxon>Magnoliopsida</taxon>
        <taxon>Magnoliidae</taxon>
        <taxon>Piperales</taxon>
        <taxon>Aristolochiaceae</taxon>
        <taxon>Aristolochia</taxon>
    </lineage>
</organism>
<name>A0AAV7ETJ7_ARIFI</name>
<reference evidence="2 3" key="1">
    <citation type="submission" date="2021-07" db="EMBL/GenBank/DDBJ databases">
        <title>The Aristolochia fimbriata genome: insights into angiosperm evolution, floral development and chemical biosynthesis.</title>
        <authorList>
            <person name="Jiao Y."/>
        </authorList>
    </citation>
    <scope>NUCLEOTIDE SEQUENCE [LARGE SCALE GENOMIC DNA]</scope>
    <source>
        <strain evidence="2">IBCAS-2021</strain>
        <tissue evidence="2">Leaf</tissue>
    </source>
</reference>
<protein>
    <submittedName>
        <fullName evidence="2">Uncharacterized protein</fullName>
    </submittedName>
</protein>
<sequence>MCPARDTLLIPAFPSPSLAFYFLSAARYFTQKPDRFRNGFSAFGGNSVTSRILACASDSFPTCYNGGKGKPAEDSQAHTCGQVNGFDPRSSLGFYSAQERPRSSFSSGVAGDRVRMRPFALPSITPADQPYQSICIGFGVKPLLVRSNINPIRPILIKDFAILGWGSVSGFILGSQYVSGFRPVPCRPPVTLVNRIRERAKAADFADPSSDGNRDRRVGPARAGVRSRFGLGWLDRTKRLDWPRLFASAAHKSPMKRRPSIGDSLGIPSTPS</sequence>
<dbReference type="AlphaFoldDB" id="A0AAV7ETJ7"/>
<gene>
    <name evidence="2" type="ORF">H6P81_005114</name>
</gene>
<evidence type="ECO:0000256" key="1">
    <source>
        <dbReference type="SAM" id="MobiDB-lite"/>
    </source>
</evidence>
<accession>A0AAV7ETJ7</accession>
<dbReference type="EMBL" id="JAINDJ010000003">
    <property type="protein sequence ID" value="KAG9452210.1"/>
    <property type="molecule type" value="Genomic_DNA"/>
</dbReference>
<comment type="caution">
    <text evidence="2">The sequence shown here is derived from an EMBL/GenBank/DDBJ whole genome shotgun (WGS) entry which is preliminary data.</text>
</comment>